<evidence type="ECO:0000256" key="5">
    <source>
        <dbReference type="ARBA" id="ARBA00022989"/>
    </source>
</evidence>
<name>A0ABR8SE11_9BURK</name>
<dbReference type="Proteomes" id="UP000634919">
    <property type="component" value="Unassembled WGS sequence"/>
</dbReference>
<comment type="subcellular location">
    <subcellularLocation>
        <location evidence="1">Membrane</location>
    </subcellularLocation>
</comment>
<keyword evidence="5 8" id="KW-1133">Transmembrane helix</keyword>
<keyword evidence="3 8" id="KW-0812">Transmembrane</keyword>
<dbReference type="InterPro" id="IPR036909">
    <property type="entry name" value="Cyt_c-like_dom_sf"/>
</dbReference>
<evidence type="ECO:0000256" key="7">
    <source>
        <dbReference type="ARBA" id="ARBA00023136"/>
    </source>
</evidence>
<sequence>MKKLILTLVTALGLAGGALAAGGGLVPLDKAPVDTTNQASLQNGAKLFVNYCLGCHSAAFMRFNRLTDIGLSEQEIKSNLLFTTDKVGDTMVAAIDPKQATNWFGANPPDLTVIARSRAGAGGSGADYLYTFLRTFYRDETKATGWNNLVFPSVGMPHVLWQLQGERRAILENVEVHGQNTQVFKGWETISQGTMSTQEYDQTVGDLVNFLQWMGEPAQNTRIRVGVGVLIFLGIFILIAWRLNAAFWKDVK</sequence>
<dbReference type="PANTHER" id="PTHR10266">
    <property type="entry name" value="CYTOCHROME C1"/>
    <property type="match status" value="1"/>
</dbReference>
<dbReference type="Gene3D" id="1.10.760.10">
    <property type="entry name" value="Cytochrome c-like domain"/>
    <property type="match status" value="1"/>
</dbReference>
<feature type="chain" id="PRO_5046541690" evidence="9">
    <location>
        <begin position="21"/>
        <end position="252"/>
    </location>
</feature>
<dbReference type="PANTHER" id="PTHR10266:SF3">
    <property type="entry name" value="CYTOCHROME C1, HEME PROTEIN, MITOCHONDRIAL"/>
    <property type="match status" value="1"/>
</dbReference>
<evidence type="ECO:0000256" key="2">
    <source>
        <dbReference type="ARBA" id="ARBA00022617"/>
    </source>
</evidence>
<evidence type="ECO:0000256" key="9">
    <source>
        <dbReference type="SAM" id="SignalP"/>
    </source>
</evidence>
<dbReference type="Pfam" id="PF02167">
    <property type="entry name" value="Cytochrom_C1"/>
    <property type="match status" value="1"/>
</dbReference>
<comment type="caution">
    <text evidence="10">The sequence shown here is derived from an EMBL/GenBank/DDBJ whole genome shotgun (WGS) entry which is preliminary data.</text>
</comment>
<evidence type="ECO:0000256" key="3">
    <source>
        <dbReference type="ARBA" id="ARBA00022692"/>
    </source>
</evidence>
<keyword evidence="2" id="KW-0349">Heme</keyword>
<dbReference type="InterPro" id="IPR002326">
    <property type="entry name" value="Cyt_c1"/>
</dbReference>
<evidence type="ECO:0000313" key="10">
    <source>
        <dbReference type="EMBL" id="MBD7961732.1"/>
    </source>
</evidence>
<keyword evidence="7 8" id="KW-0472">Membrane</keyword>
<dbReference type="SUPFAM" id="SSF46626">
    <property type="entry name" value="Cytochrome c"/>
    <property type="match status" value="1"/>
</dbReference>
<accession>A0ABR8SE11</accession>
<keyword evidence="9" id="KW-0732">Signal</keyword>
<protein>
    <submittedName>
        <fullName evidence="10">Cytochrome c1</fullName>
    </submittedName>
</protein>
<feature type="transmembrane region" description="Helical" evidence="8">
    <location>
        <begin position="223"/>
        <end position="243"/>
    </location>
</feature>
<keyword evidence="11" id="KW-1185">Reference proteome</keyword>
<keyword evidence="6" id="KW-0408">Iron</keyword>
<gene>
    <name evidence="10" type="ORF">H9646_14770</name>
</gene>
<feature type="signal peptide" evidence="9">
    <location>
        <begin position="1"/>
        <end position="20"/>
    </location>
</feature>
<organism evidence="10 11">
    <name type="scientific">Comamonas avium</name>
    <dbReference type="NCBI Taxonomy" id="2762231"/>
    <lineage>
        <taxon>Bacteria</taxon>
        <taxon>Pseudomonadati</taxon>
        <taxon>Pseudomonadota</taxon>
        <taxon>Betaproteobacteria</taxon>
        <taxon>Burkholderiales</taxon>
        <taxon>Comamonadaceae</taxon>
        <taxon>Comamonas</taxon>
    </lineage>
</organism>
<evidence type="ECO:0000256" key="1">
    <source>
        <dbReference type="ARBA" id="ARBA00004370"/>
    </source>
</evidence>
<evidence type="ECO:0000256" key="6">
    <source>
        <dbReference type="ARBA" id="ARBA00023004"/>
    </source>
</evidence>
<dbReference type="RefSeq" id="WP_191724146.1">
    <property type="nucleotide sequence ID" value="NZ_JACSQK010000007.1"/>
</dbReference>
<evidence type="ECO:0000256" key="4">
    <source>
        <dbReference type="ARBA" id="ARBA00022723"/>
    </source>
</evidence>
<evidence type="ECO:0000256" key="8">
    <source>
        <dbReference type="SAM" id="Phobius"/>
    </source>
</evidence>
<proteinExistence type="predicted"/>
<reference evidence="10 11" key="1">
    <citation type="submission" date="2020-08" db="EMBL/GenBank/DDBJ databases">
        <title>A Genomic Blueprint of the Chicken Gut Microbiome.</title>
        <authorList>
            <person name="Gilroy R."/>
            <person name="Ravi A."/>
            <person name="Getino M."/>
            <person name="Pursley I."/>
            <person name="Horton D.L."/>
            <person name="Alikhan N.-F."/>
            <person name="Baker D."/>
            <person name="Gharbi K."/>
            <person name="Hall N."/>
            <person name="Watson M."/>
            <person name="Adriaenssens E.M."/>
            <person name="Foster-Nyarko E."/>
            <person name="Jarju S."/>
            <person name="Secka A."/>
            <person name="Antonio M."/>
            <person name="Oren A."/>
            <person name="Chaudhuri R."/>
            <person name="La Ragione R.M."/>
            <person name="Hildebrand F."/>
            <person name="Pallen M.J."/>
        </authorList>
    </citation>
    <scope>NUCLEOTIDE SEQUENCE [LARGE SCALE GENOMIC DNA]</scope>
    <source>
        <strain evidence="10 11">Sa2CVA6</strain>
    </source>
</reference>
<dbReference type="EMBL" id="JACSQK010000007">
    <property type="protein sequence ID" value="MBD7961732.1"/>
    <property type="molecule type" value="Genomic_DNA"/>
</dbReference>
<evidence type="ECO:0000313" key="11">
    <source>
        <dbReference type="Proteomes" id="UP000634919"/>
    </source>
</evidence>
<keyword evidence="4" id="KW-0479">Metal-binding</keyword>